<comment type="caution">
    <text evidence="2">The sequence shown here is derived from an EMBL/GenBank/DDBJ whole genome shotgun (WGS) entry which is preliminary data.</text>
</comment>
<dbReference type="EMBL" id="JAROKS010000005">
    <property type="protein sequence ID" value="KAK1803292.1"/>
    <property type="molecule type" value="Genomic_DNA"/>
</dbReference>
<dbReference type="InterPro" id="IPR000477">
    <property type="entry name" value="RT_dom"/>
</dbReference>
<sequence>MFRECADQLAHILTDIYNTSLSQAIVPQCFKATTTVPLPKKSPAITLNDYRPIALTPIMMQCFERLAKDHIMSRLPATLDPLQFAYRPNRSTDDAISAELQQSLTHLDNKSSYVRMLFIDFSSAFSTVIPQQLAKKLSPIGIDSTLCNCLLDFLLDRPQTV</sequence>
<dbReference type="InterPro" id="IPR043502">
    <property type="entry name" value="DNA/RNA_pol_sf"/>
</dbReference>
<protein>
    <recommendedName>
        <fullName evidence="1">Reverse transcriptase domain-containing protein</fullName>
    </recommendedName>
</protein>
<gene>
    <name evidence="2" type="ORF">P4O66_004079</name>
</gene>
<proteinExistence type="predicted"/>
<evidence type="ECO:0000259" key="1">
    <source>
        <dbReference type="Pfam" id="PF00078"/>
    </source>
</evidence>
<feature type="domain" description="Reverse transcriptase" evidence="1">
    <location>
        <begin position="39"/>
        <end position="148"/>
    </location>
</feature>
<evidence type="ECO:0000313" key="2">
    <source>
        <dbReference type="EMBL" id="KAK1803292.1"/>
    </source>
</evidence>
<evidence type="ECO:0000313" key="3">
    <source>
        <dbReference type="Proteomes" id="UP001239994"/>
    </source>
</evidence>
<dbReference type="Pfam" id="PF00078">
    <property type="entry name" value="RVT_1"/>
    <property type="match status" value="1"/>
</dbReference>
<name>A0AAD8ZPX9_9TELE</name>
<accession>A0AAD8ZPX9</accession>
<dbReference type="Proteomes" id="UP001239994">
    <property type="component" value="Unassembled WGS sequence"/>
</dbReference>
<keyword evidence="3" id="KW-1185">Reference proteome</keyword>
<dbReference type="SUPFAM" id="SSF56672">
    <property type="entry name" value="DNA/RNA polymerases"/>
    <property type="match status" value="1"/>
</dbReference>
<dbReference type="PANTHER" id="PTHR47510:SF3">
    <property type="entry name" value="ENDO_EXONUCLEASE_PHOSPHATASE DOMAIN-CONTAINING PROTEIN"/>
    <property type="match status" value="1"/>
</dbReference>
<dbReference type="PANTHER" id="PTHR47510">
    <property type="entry name" value="REVERSE TRANSCRIPTASE DOMAIN-CONTAINING PROTEIN"/>
    <property type="match status" value="1"/>
</dbReference>
<dbReference type="AlphaFoldDB" id="A0AAD8ZPX9"/>
<organism evidence="2 3">
    <name type="scientific">Electrophorus voltai</name>
    <dbReference type="NCBI Taxonomy" id="2609070"/>
    <lineage>
        <taxon>Eukaryota</taxon>
        <taxon>Metazoa</taxon>
        <taxon>Chordata</taxon>
        <taxon>Craniata</taxon>
        <taxon>Vertebrata</taxon>
        <taxon>Euteleostomi</taxon>
        <taxon>Actinopterygii</taxon>
        <taxon>Neopterygii</taxon>
        <taxon>Teleostei</taxon>
        <taxon>Ostariophysi</taxon>
        <taxon>Gymnotiformes</taxon>
        <taxon>Gymnotoidei</taxon>
        <taxon>Gymnotidae</taxon>
        <taxon>Electrophorus</taxon>
    </lineage>
</organism>
<reference evidence="2" key="1">
    <citation type="submission" date="2023-03" db="EMBL/GenBank/DDBJ databases">
        <title>Electrophorus voltai genome.</title>
        <authorList>
            <person name="Bian C."/>
        </authorList>
    </citation>
    <scope>NUCLEOTIDE SEQUENCE</scope>
    <source>
        <strain evidence="2">CB-2022</strain>
        <tissue evidence="2">Muscle</tissue>
    </source>
</reference>